<dbReference type="RefSeq" id="WP_231488366.1">
    <property type="nucleotide sequence ID" value="NZ_BAAAZO010000001.1"/>
</dbReference>
<dbReference type="CDD" id="cd16147">
    <property type="entry name" value="G6S"/>
    <property type="match status" value="1"/>
</dbReference>
<dbReference type="InterPro" id="IPR000917">
    <property type="entry name" value="Sulfatase_N"/>
</dbReference>
<evidence type="ECO:0000259" key="6">
    <source>
        <dbReference type="Pfam" id="PF00884"/>
    </source>
</evidence>
<proteinExistence type="inferred from homology"/>
<dbReference type="Proteomes" id="UP001501074">
    <property type="component" value="Unassembled WGS sequence"/>
</dbReference>
<organism evidence="7 8">
    <name type="scientific">Kineosporia mesophila</name>
    <dbReference type="NCBI Taxonomy" id="566012"/>
    <lineage>
        <taxon>Bacteria</taxon>
        <taxon>Bacillati</taxon>
        <taxon>Actinomycetota</taxon>
        <taxon>Actinomycetes</taxon>
        <taxon>Kineosporiales</taxon>
        <taxon>Kineosporiaceae</taxon>
        <taxon>Kineosporia</taxon>
    </lineage>
</organism>
<evidence type="ECO:0000256" key="2">
    <source>
        <dbReference type="ARBA" id="ARBA00022729"/>
    </source>
</evidence>
<keyword evidence="4" id="KW-0325">Glycoprotein</keyword>
<keyword evidence="8" id="KW-1185">Reference proteome</keyword>
<keyword evidence="2 5" id="KW-0732">Signal</keyword>
<dbReference type="EMBL" id="BAAAZO010000001">
    <property type="protein sequence ID" value="GAA3593261.1"/>
    <property type="molecule type" value="Genomic_DNA"/>
</dbReference>
<feature type="chain" id="PRO_5045195406" description="Sulfatase N-terminal domain-containing protein" evidence="5">
    <location>
        <begin position="24"/>
        <end position="500"/>
    </location>
</feature>
<dbReference type="InterPro" id="IPR012251">
    <property type="entry name" value="GlcNAc_6-SO4ase"/>
</dbReference>
<protein>
    <recommendedName>
        <fullName evidence="6">Sulfatase N-terminal domain-containing protein</fullName>
    </recommendedName>
</protein>
<evidence type="ECO:0000256" key="4">
    <source>
        <dbReference type="ARBA" id="ARBA00023180"/>
    </source>
</evidence>
<dbReference type="Gene3D" id="3.40.720.10">
    <property type="entry name" value="Alkaline Phosphatase, subunit A"/>
    <property type="match status" value="1"/>
</dbReference>
<dbReference type="PANTHER" id="PTHR43108">
    <property type="entry name" value="N-ACETYLGLUCOSAMINE-6-SULFATASE FAMILY MEMBER"/>
    <property type="match status" value="1"/>
</dbReference>
<reference evidence="8" key="1">
    <citation type="journal article" date="2019" name="Int. J. Syst. Evol. Microbiol.">
        <title>The Global Catalogue of Microorganisms (GCM) 10K type strain sequencing project: providing services to taxonomists for standard genome sequencing and annotation.</title>
        <authorList>
            <consortium name="The Broad Institute Genomics Platform"/>
            <consortium name="The Broad Institute Genome Sequencing Center for Infectious Disease"/>
            <person name="Wu L."/>
            <person name="Ma J."/>
        </authorList>
    </citation>
    <scope>NUCLEOTIDE SEQUENCE [LARGE SCALE GENOMIC DNA]</scope>
    <source>
        <strain evidence="8">JCM 16902</strain>
    </source>
</reference>
<dbReference type="Pfam" id="PF00884">
    <property type="entry name" value="Sulfatase"/>
    <property type="match status" value="1"/>
</dbReference>
<dbReference type="SUPFAM" id="SSF53649">
    <property type="entry name" value="Alkaline phosphatase-like"/>
    <property type="match status" value="1"/>
</dbReference>
<dbReference type="PANTHER" id="PTHR43108:SF8">
    <property type="entry name" value="SD21168P"/>
    <property type="match status" value="1"/>
</dbReference>
<dbReference type="PROSITE" id="PS00523">
    <property type="entry name" value="SULFATASE_1"/>
    <property type="match status" value="1"/>
</dbReference>
<sequence>MLKTRAAALIFAVLMTAVVACNASAPASPVASSAPASSAASAQAGKPNIVFVLTDDLSMNLVPYMSEVGKMQTEGVTFDQYIVANSLCCPSRANIFTGRYPHNTGIKTNTADTGGGYQVFKKLGLDQDTFATDLQDAGYRTAMMGKYMNEYQPGSPKKPTTNNPAGWDEWALAASGYAGFSYNLNINGQVRHYGRNDADYLTDVLSGLGQDFIGRSAAEGEPFMLELSTFTPHKPYIPAPRHADTYPGLKAPRTAGSYDRKNTNPPRWLASQKLTPSRKAKMDQQFRQRVQAVQSINDMIRSVRAQLEKSGIADNTYIVFSSDNGYHMGEHSLISGKMTAFDTDVNVPMIVVGPDVPAGSTVSAPASTVDLRSTFGEIAGATVPTTVDGQSLVPLWKGGVTDRLYSLIEHTGMELDRMDPDNGIFRSPIPPNYTALRSRKWLYVEYDNGDREYYDLATDPLEMHNVYRDVSRRSRAELHRRVIRAKKCSGQTSCATALTP</sequence>
<feature type="signal peptide" evidence="5">
    <location>
        <begin position="1"/>
        <end position="23"/>
    </location>
</feature>
<gene>
    <name evidence="7" type="ORF">GCM10022223_05180</name>
</gene>
<name>A0ABP6YXR2_9ACTN</name>
<comment type="caution">
    <text evidence="7">The sequence shown here is derived from an EMBL/GenBank/DDBJ whole genome shotgun (WGS) entry which is preliminary data.</text>
</comment>
<dbReference type="PIRSF" id="PIRSF036666">
    <property type="entry name" value="G6S"/>
    <property type="match status" value="1"/>
</dbReference>
<dbReference type="InterPro" id="IPR024607">
    <property type="entry name" value="Sulfatase_CS"/>
</dbReference>
<evidence type="ECO:0000256" key="3">
    <source>
        <dbReference type="ARBA" id="ARBA00022801"/>
    </source>
</evidence>
<evidence type="ECO:0000313" key="7">
    <source>
        <dbReference type="EMBL" id="GAA3593261.1"/>
    </source>
</evidence>
<dbReference type="PROSITE" id="PS51257">
    <property type="entry name" value="PROKAR_LIPOPROTEIN"/>
    <property type="match status" value="1"/>
</dbReference>
<keyword evidence="3" id="KW-0378">Hydrolase</keyword>
<dbReference type="InterPro" id="IPR017850">
    <property type="entry name" value="Alkaline_phosphatase_core_sf"/>
</dbReference>
<evidence type="ECO:0000256" key="5">
    <source>
        <dbReference type="SAM" id="SignalP"/>
    </source>
</evidence>
<comment type="similarity">
    <text evidence="1">Belongs to the sulfatase family.</text>
</comment>
<feature type="domain" description="Sulfatase N-terminal" evidence="6">
    <location>
        <begin position="47"/>
        <end position="380"/>
    </location>
</feature>
<evidence type="ECO:0000313" key="8">
    <source>
        <dbReference type="Proteomes" id="UP001501074"/>
    </source>
</evidence>
<accession>A0ABP6YXR2</accession>
<evidence type="ECO:0000256" key="1">
    <source>
        <dbReference type="ARBA" id="ARBA00008779"/>
    </source>
</evidence>